<proteinExistence type="predicted"/>
<dbReference type="RefSeq" id="WP_092333946.1">
    <property type="nucleotide sequence ID" value="NZ_FNCP01000014.1"/>
</dbReference>
<accession>A0A1G8D3P6</accession>
<protein>
    <submittedName>
        <fullName evidence="1">Uncharacterized protein</fullName>
    </submittedName>
</protein>
<gene>
    <name evidence="1" type="ORF">SAMN05443529_114102</name>
</gene>
<organism evidence="1 2">
    <name type="scientific">Desulfosporosinus hippei DSM 8344</name>
    <dbReference type="NCBI Taxonomy" id="1121419"/>
    <lineage>
        <taxon>Bacteria</taxon>
        <taxon>Bacillati</taxon>
        <taxon>Bacillota</taxon>
        <taxon>Clostridia</taxon>
        <taxon>Eubacteriales</taxon>
        <taxon>Desulfitobacteriaceae</taxon>
        <taxon>Desulfosporosinus</taxon>
    </lineage>
</organism>
<sequence>MVDGLNWGSIKNGFQGFEHLAYDFVQAAFPSPSSQRWSKTRETQDGNRDAYSVILGYQPTPLSAEEWWMEAKYSTKKEVLPRYRLDATIVSAAIEGNVSKVIFVTNISISTKTIVDIRLALHHSLQCRDVHFCTKNTLEYWLLNNPKIFKKYFYKPDRDKLRLAPLFLIEGLEFYSEAKRRQSFCEPLETLRTKHKYHLYFSLFSGSSQELRLSIASGLRGIHLCSGENIDVSEGENQIIAEVELSEQYEIDYKSPGGKTTIRTDFLDGTVFKLGEIEIITKRPLDVISNTNMPLEIQRQKRILTLLQESFLSFKKNQSAVIHSIYGNSGTGKSFLLIDFINSELLLDRIVLFITFSADSLVNDKRICELLLFILFPYLAFGSIDSDYLKEIQATHRISEFVLQSVAAKDKPDVLHKLYFGVSWETEIFPDEISINERIIILDDMQKLHPDTAKILYIILAELKRKKIPVFVVLSGWPDFRTLSEYGVFRERTTLNEHEYALVAEDLITAFTQTYPLSFQLTPQLCNVIFPSVIDLLQFIKYYDNIKHGTFTLEDFLLACRMFINGQIAEEYILEPFLKLFQGDSCVKALCNQIYWSISGVVAKPDRADAARKLLKNSLVKYSENGGRLVPYHDHYQQIYRRRILKTSGDTPLSTGNPYEDLHNVLFFSVDIERLRDAAKDVLALKELGRYYSLLYILENVFEGDDKNLLRGKLGDVLFYKLYLAYGFGIANQSRTKSGKDVFAQICLETCGNGNMEVQLTCMDATFELINSSYEWLDHKQAEKHIKDLLTLVAKLQMFGYVDKDINRCEKYILSRSIKMLMLSDQNQPVAEEEFRSLETVAYAYCYNYEALFFKLRYAETLYFRDTDAAFGMVQACMVGLKELRGQEEKFYLWAKMDYHFLDMILHDQTELIQEVIKDHQELKRDCYNDYRKRVFVLASYFYSYGLIEEGNRYFFSDIVVARDLRPRQKAFYYETLALYEALNNNGIAALSALQEAAKLFAELPTYLGIIQHNQRLLESGQFSRCNIRFCRNGILEPGIYSLDPRCIW</sequence>
<keyword evidence="2" id="KW-1185">Reference proteome</keyword>
<dbReference type="EMBL" id="FNCP01000014">
    <property type="protein sequence ID" value="SDH52332.1"/>
    <property type="molecule type" value="Genomic_DNA"/>
</dbReference>
<evidence type="ECO:0000313" key="2">
    <source>
        <dbReference type="Proteomes" id="UP000198656"/>
    </source>
</evidence>
<dbReference type="Proteomes" id="UP000198656">
    <property type="component" value="Unassembled WGS sequence"/>
</dbReference>
<evidence type="ECO:0000313" key="1">
    <source>
        <dbReference type="EMBL" id="SDH52332.1"/>
    </source>
</evidence>
<reference evidence="2" key="1">
    <citation type="submission" date="2016-10" db="EMBL/GenBank/DDBJ databases">
        <authorList>
            <person name="Varghese N."/>
            <person name="Submissions S."/>
        </authorList>
    </citation>
    <scope>NUCLEOTIDE SEQUENCE [LARGE SCALE GENOMIC DNA]</scope>
    <source>
        <strain evidence="2">DSM 8344</strain>
    </source>
</reference>
<name>A0A1G8D3P6_9FIRM</name>
<dbReference type="InterPro" id="IPR027417">
    <property type="entry name" value="P-loop_NTPase"/>
</dbReference>
<dbReference type="SUPFAM" id="SSF52540">
    <property type="entry name" value="P-loop containing nucleoside triphosphate hydrolases"/>
    <property type="match status" value="1"/>
</dbReference>
<dbReference type="OrthoDB" id="3034149at2"/>
<dbReference type="AlphaFoldDB" id="A0A1G8D3P6"/>